<accession>A0A5D2VW03</accession>
<dbReference type="EMBL" id="CM017650">
    <property type="protein sequence ID" value="TYI93080.1"/>
    <property type="molecule type" value="Genomic_DNA"/>
</dbReference>
<evidence type="ECO:0000313" key="2">
    <source>
        <dbReference type="EMBL" id="TYI93080.1"/>
    </source>
</evidence>
<keyword evidence="1" id="KW-0812">Transmembrane</keyword>
<proteinExistence type="predicted"/>
<protein>
    <submittedName>
        <fullName evidence="2">Uncharacterized protein</fullName>
    </submittedName>
</protein>
<feature type="non-terminal residue" evidence="2">
    <location>
        <position position="1"/>
    </location>
</feature>
<sequence>ISFISPFRLSKTLSMRVFHHLPSIVSFSSLERVANLDFTLSFIFSLRFIIYQIHVHLFYLFLKQTVQSAATLS</sequence>
<dbReference type="AlphaFoldDB" id="A0A5D2VW03"/>
<reference evidence="2 3" key="1">
    <citation type="submission" date="2019-07" db="EMBL/GenBank/DDBJ databases">
        <title>WGS assembly of Gossypium mustelinum.</title>
        <authorList>
            <person name="Chen Z.J."/>
            <person name="Sreedasyam A."/>
            <person name="Ando A."/>
            <person name="Song Q."/>
            <person name="De L."/>
            <person name="Hulse-Kemp A."/>
            <person name="Ding M."/>
            <person name="Ye W."/>
            <person name="Kirkbride R."/>
            <person name="Jenkins J."/>
            <person name="Plott C."/>
            <person name="Lovell J."/>
            <person name="Lin Y.-M."/>
            <person name="Vaughn R."/>
            <person name="Liu B."/>
            <person name="Li W."/>
            <person name="Simpson S."/>
            <person name="Scheffler B."/>
            <person name="Saski C."/>
            <person name="Grover C."/>
            <person name="Hu G."/>
            <person name="Conover J."/>
            <person name="Carlson J."/>
            <person name="Shu S."/>
            <person name="Boston L."/>
            <person name="Williams M."/>
            <person name="Peterson D."/>
            <person name="Mcgee K."/>
            <person name="Jones D."/>
            <person name="Wendel J."/>
            <person name="Stelly D."/>
            <person name="Grimwood J."/>
            <person name="Schmutz J."/>
        </authorList>
    </citation>
    <scope>NUCLEOTIDE SEQUENCE [LARGE SCALE GENOMIC DNA]</scope>
    <source>
        <strain evidence="2">1408120.09</strain>
    </source>
</reference>
<name>A0A5D2VW03_GOSMU</name>
<keyword evidence="1" id="KW-0472">Membrane</keyword>
<feature type="transmembrane region" description="Helical" evidence="1">
    <location>
        <begin position="38"/>
        <end position="62"/>
    </location>
</feature>
<keyword evidence="1" id="KW-1133">Transmembrane helix</keyword>
<gene>
    <name evidence="2" type="ORF">E1A91_D02G113800v1</name>
</gene>
<organism evidence="2 3">
    <name type="scientific">Gossypium mustelinum</name>
    <name type="common">Cotton</name>
    <name type="synonym">Gossypium caicoense</name>
    <dbReference type="NCBI Taxonomy" id="34275"/>
    <lineage>
        <taxon>Eukaryota</taxon>
        <taxon>Viridiplantae</taxon>
        <taxon>Streptophyta</taxon>
        <taxon>Embryophyta</taxon>
        <taxon>Tracheophyta</taxon>
        <taxon>Spermatophyta</taxon>
        <taxon>Magnoliopsida</taxon>
        <taxon>eudicotyledons</taxon>
        <taxon>Gunneridae</taxon>
        <taxon>Pentapetalae</taxon>
        <taxon>rosids</taxon>
        <taxon>malvids</taxon>
        <taxon>Malvales</taxon>
        <taxon>Malvaceae</taxon>
        <taxon>Malvoideae</taxon>
        <taxon>Gossypium</taxon>
    </lineage>
</organism>
<evidence type="ECO:0000313" key="3">
    <source>
        <dbReference type="Proteomes" id="UP000323597"/>
    </source>
</evidence>
<dbReference type="Proteomes" id="UP000323597">
    <property type="component" value="Chromosome D02"/>
</dbReference>
<keyword evidence="3" id="KW-1185">Reference proteome</keyword>
<evidence type="ECO:0000256" key="1">
    <source>
        <dbReference type="SAM" id="Phobius"/>
    </source>
</evidence>